<evidence type="ECO:0000313" key="4">
    <source>
        <dbReference type="Proteomes" id="UP000220611"/>
    </source>
</evidence>
<accession>A7VUP7</accession>
<sequence length="87" mass="9665">MFCEGGQDVCQEFVCTFAGHRQVFEPKIEERVKETLGSLIGRGRRLVFLCGGMGQFDALCAGAVRWLKKKTSGEGYPALLSHPVFLR</sequence>
<dbReference type="HOGENOM" id="CLU_2477868_0_0_9"/>
<name>A7VUP7_9FIRM</name>
<dbReference type="EMBL" id="NOXF01000004">
    <property type="protein sequence ID" value="PEQ24706.1"/>
    <property type="molecule type" value="Genomic_DNA"/>
</dbReference>
<dbReference type="Proteomes" id="UP000220611">
    <property type="component" value="Unassembled WGS sequence"/>
</dbReference>
<dbReference type="Proteomes" id="UP000003490">
    <property type="component" value="Unassembled WGS sequence"/>
</dbReference>
<evidence type="ECO:0000313" key="2">
    <source>
        <dbReference type="EMBL" id="PEQ24706.1"/>
    </source>
</evidence>
<evidence type="ECO:0000313" key="3">
    <source>
        <dbReference type="Proteomes" id="UP000003490"/>
    </source>
</evidence>
<reference evidence="1 3" key="2">
    <citation type="submission" date="2007-08" db="EMBL/GenBank/DDBJ databases">
        <authorList>
            <person name="Fulton L."/>
            <person name="Clifton S."/>
            <person name="Fulton B."/>
            <person name="Xu J."/>
            <person name="Minx P."/>
            <person name="Pepin K.H."/>
            <person name="Johnson M."/>
            <person name="Thiruvilangam P."/>
            <person name="Bhonagiri V."/>
            <person name="Nash W.E."/>
            <person name="Wang C."/>
            <person name="Mardis E.R."/>
            <person name="Wilson R.K."/>
        </authorList>
    </citation>
    <scope>NUCLEOTIDE SEQUENCE [LARGE SCALE GENOMIC DNA]</scope>
    <source>
        <strain evidence="1 3">DSM 753</strain>
    </source>
</reference>
<dbReference type="AlphaFoldDB" id="A7VUP7"/>
<proteinExistence type="predicted"/>
<reference evidence="2 4" key="3">
    <citation type="submission" date="2017-07" db="EMBL/GenBank/DDBJ databases">
        <title>Prevalence of linear plasmids in Cutibacterium (Propionibacterium) acnes isolates obtained from prostatic tissue.</title>
        <authorList>
            <person name="Davidsson S."/>
            <person name="Carlsson J."/>
            <person name="Molling P."/>
            <person name="Andren O."/>
            <person name="Andersson S.-O."/>
            <person name="Brzuszkiewicz E."/>
            <person name="Poehlein A."/>
            <person name="Al-Zeer M."/>
            <person name="Brinkmann V."/>
            <person name="Scavenius C."/>
            <person name="Nazipi S."/>
            <person name="Soderquist B."/>
            <person name="Bruggemann H."/>
        </authorList>
    </citation>
    <scope>NUCLEOTIDE SEQUENCE [LARGE SCALE GENOMIC DNA]</scope>
    <source>
        <strain evidence="2 4">DSM 753</strain>
    </source>
</reference>
<gene>
    <name evidence="2" type="ORF">CH238_07005</name>
    <name evidence="1" type="ORF">CLOLEP_02294</name>
</gene>
<reference evidence="1 3" key="1">
    <citation type="submission" date="2007-08" db="EMBL/GenBank/DDBJ databases">
        <title>Draft genome sequence of Clostridium leptum (DSM 753).</title>
        <authorList>
            <person name="Sudarsanam P."/>
            <person name="Ley R."/>
            <person name="Guruge J."/>
            <person name="Turnbaugh P.J."/>
            <person name="Mahowald M."/>
            <person name="Liep D."/>
            <person name="Gordon J."/>
        </authorList>
    </citation>
    <scope>NUCLEOTIDE SEQUENCE [LARGE SCALE GENOMIC DNA]</scope>
    <source>
        <strain evidence="1 3">DSM 753</strain>
    </source>
</reference>
<protein>
    <submittedName>
        <fullName evidence="1">Uncharacterized protein</fullName>
    </submittedName>
</protein>
<evidence type="ECO:0000313" key="1">
    <source>
        <dbReference type="EMBL" id="EDO60697.1"/>
    </source>
</evidence>
<dbReference type="EMBL" id="ABCB02000019">
    <property type="protein sequence ID" value="EDO60697.1"/>
    <property type="molecule type" value="Genomic_DNA"/>
</dbReference>
<keyword evidence="4" id="KW-1185">Reference proteome</keyword>
<organism evidence="1 3">
    <name type="scientific">[Clostridium] leptum DSM 753</name>
    <dbReference type="NCBI Taxonomy" id="428125"/>
    <lineage>
        <taxon>Bacteria</taxon>
        <taxon>Bacillati</taxon>
        <taxon>Bacillota</taxon>
        <taxon>Clostridia</taxon>
        <taxon>Eubacteriales</taxon>
        <taxon>Oscillospiraceae</taxon>
        <taxon>Oscillospiraceae incertae sedis</taxon>
    </lineage>
</organism>
<comment type="caution">
    <text evidence="1">The sequence shown here is derived from an EMBL/GenBank/DDBJ whole genome shotgun (WGS) entry which is preliminary data.</text>
</comment>